<keyword evidence="14" id="KW-1185">Reference proteome</keyword>
<evidence type="ECO:0000313" key="14">
    <source>
        <dbReference type="Proteomes" id="UP000267900"/>
    </source>
</evidence>
<dbReference type="Pfam" id="PF02983">
    <property type="entry name" value="Pro_Al_protease"/>
    <property type="match status" value="1"/>
</dbReference>
<comment type="similarity">
    <text evidence="1">Belongs to the peptidase S1 family.</text>
</comment>
<dbReference type="PROSITE" id="PS00135">
    <property type="entry name" value="TRYPSIN_SER"/>
    <property type="match status" value="1"/>
</dbReference>
<evidence type="ECO:0000256" key="4">
    <source>
        <dbReference type="ARBA" id="ARBA00022801"/>
    </source>
</evidence>
<dbReference type="AlphaFoldDB" id="A0A3Q9FWW4"/>
<dbReference type="InterPro" id="IPR033116">
    <property type="entry name" value="TRYPSIN_SER"/>
</dbReference>
<feature type="disulfide bond" evidence="9">
    <location>
        <begin position="296"/>
        <end position="323"/>
    </location>
</feature>
<evidence type="ECO:0000256" key="1">
    <source>
        <dbReference type="ARBA" id="ARBA00007664"/>
    </source>
</evidence>
<gene>
    <name evidence="13" type="ORF">EKH77_06690</name>
</gene>
<feature type="domain" description="Peptidase S1" evidence="11">
    <location>
        <begin position="183"/>
        <end position="336"/>
    </location>
</feature>
<dbReference type="Proteomes" id="UP000267900">
    <property type="component" value="Chromosome"/>
</dbReference>
<sequence length="347" mass="35540">MKIRRVSVRAVPAVAAAAALAVMTLVPQQAQASPGPLVPTAALAGLTALTAAGSYYDEETGRLVVNVLGRDAEEIVRAAGALPRQARFSQARLDATRRVLDDRAAIPGTAWVTDPRVDRVVVTADSTVKGERLARLNEVTSKLGDTVTVRRIGTRLTRMIAGGDAIRGGSARCSLGFNVVKDGQPYLLTAGHCGNVVANWSAEKGGPVVATTQTSVFPGHDYSLAKYMPGVEHPSAVTLNGRQAQPITHAAPAYNGESVRRSGSTTGVRGGRVTGVDATVNYQEGQVTGLIETTVCAEPGDSGGPLFDGDAAIGLTSGGSGDCKAPGAKTYYQPVPGALAATGAAIG</sequence>
<evidence type="ECO:0000259" key="11">
    <source>
        <dbReference type="Pfam" id="PF00089"/>
    </source>
</evidence>
<dbReference type="GO" id="GO:0006508">
    <property type="term" value="P:proteolysis"/>
    <property type="evidence" value="ECO:0007669"/>
    <property type="project" value="UniProtKB-KW"/>
</dbReference>
<keyword evidence="3 10" id="KW-0732">Signal</keyword>
<feature type="active site" description="Charge relay system" evidence="8">
    <location>
        <position position="221"/>
    </location>
</feature>
<dbReference type="CDD" id="cd21112">
    <property type="entry name" value="alphaLP-like"/>
    <property type="match status" value="1"/>
</dbReference>
<dbReference type="GO" id="GO:0005576">
    <property type="term" value="C:extracellular region"/>
    <property type="evidence" value="ECO:0007669"/>
    <property type="project" value="InterPro"/>
</dbReference>
<evidence type="ECO:0000313" key="13">
    <source>
        <dbReference type="EMBL" id="AZQ70943.1"/>
    </source>
</evidence>
<feature type="domain" description="Peptidase S1A alpha-lytic prodomain" evidence="12">
    <location>
        <begin position="88"/>
        <end position="141"/>
    </location>
</feature>
<keyword evidence="4" id="KW-0378">Hydrolase</keyword>
<evidence type="ECO:0000256" key="6">
    <source>
        <dbReference type="ARBA" id="ARBA00023145"/>
    </source>
</evidence>
<dbReference type="PRINTS" id="PR00861">
    <property type="entry name" value="ALYTICPTASE"/>
</dbReference>
<dbReference type="Pfam" id="PF00089">
    <property type="entry name" value="Trypsin"/>
    <property type="match status" value="1"/>
</dbReference>
<evidence type="ECO:0000256" key="3">
    <source>
        <dbReference type="ARBA" id="ARBA00022729"/>
    </source>
</evidence>
<dbReference type="PIRSF" id="PIRSF001134">
    <property type="entry name" value="Streptogrisin"/>
    <property type="match status" value="1"/>
</dbReference>
<dbReference type="OrthoDB" id="8781117at2"/>
<protein>
    <submittedName>
        <fullName evidence="13">S1 family peptidase</fullName>
    </submittedName>
</protein>
<dbReference type="InterPro" id="IPR018114">
    <property type="entry name" value="TRYPSIN_HIS"/>
</dbReference>
<evidence type="ECO:0000256" key="5">
    <source>
        <dbReference type="ARBA" id="ARBA00022825"/>
    </source>
</evidence>
<feature type="disulfide bond" evidence="9">
    <location>
        <begin position="173"/>
        <end position="193"/>
    </location>
</feature>
<feature type="chain" id="PRO_5018645661" evidence="10">
    <location>
        <begin position="33"/>
        <end position="347"/>
    </location>
</feature>
<evidence type="ECO:0000256" key="2">
    <source>
        <dbReference type="ARBA" id="ARBA00022670"/>
    </source>
</evidence>
<dbReference type="GO" id="GO:0004252">
    <property type="term" value="F:serine-type endopeptidase activity"/>
    <property type="evidence" value="ECO:0007669"/>
    <property type="project" value="InterPro"/>
</dbReference>
<evidence type="ECO:0000256" key="9">
    <source>
        <dbReference type="PIRSR" id="PIRSR001134-2"/>
    </source>
</evidence>
<reference evidence="13 14" key="1">
    <citation type="submission" date="2018-12" db="EMBL/GenBank/DDBJ databases">
        <title>The whole draft genome of Streptomyce luteoverticillatus CGMCC 15060.</title>
        <authorList>
            <person name="Feng Z."/>
            <person name="Chen G."/>
            <person name="Zhang J."/>
            <person name="Zhu H."/>
            <person name="Yu X."/>
            <person name="Zhang W."/>
            <person name="Zhang X."/>
        </authorList>
    </citation>
    <scope>NUCLEOTIDE SEQUENCE [LARGE SCALE GENOMIC DNA]</scope>
    <source>
        <strain evidence="13 14">CGMCC 15060</strain>
    </source>
</reference>
<dbReference type="InterPro" id="IPR001316">
    <property type="entry name" value="Pept_S1A_streptogrisin"/>
</dbReference>
<dbReference type="EMBL" id="CP034587">
    <property type="protein sequence ID" value="AZQ70943.1"/>
    <property type="molecule type" value="Genomic_DNA"/>
</dbReference>
<organism evidence="13 14">
    <name type="scientific">Streptomyces luteoverticillatus</name>
    <name type="common">Streptoverticillium luteoverticillatus</name>
    <dbReference type="NCBI Taxonomy" id="66425"/>
    <lineage>
        <taxon>Bacteria</taxon>
        <taxon>Bacillati</taxon>
        <taxon>Actinomycetota</taxon>
        <taxon>Actinomycetes</taxon>
        <taxon>Kitasatosporales</taxon>
        <taxon>Streptomycetaceae</taxon>
        <taxon>Streptomyces</taxon>
    </lineage>
</organism>
<keyword evidence="5" id="KW-0720">Serine protease</keyword>
<feature type="active site" description="Charge relay system" evidence="8">
    <location>
        <position position="192"/>
    </location>
</feature>
<dbReference type="InterPro" id="IPR009003">
    <property type="entry name" value="Peptidase_S1_PA"/>
</dbReference>
<dbReference type="PROSITE" id="PS00134">
    <property type="entry name" value="TRYPSIN_HIS"/>
    <property type="match status" value="1"/>
</dbReference>
<dbReference type="SUPFAM" id="SSF50494">
    <property type="entry name" value="Trypsin-like serine proteases"/>
    <property type="match status" value="1"/>
</dbReference>
<dbReference type="RefSeq" id="WP_126913502.1">
    <property type="nucleotide sequence ID" value="NZ_CP034587.1"/>
</dbReference>
<evidence type="ECO:0000256" key="8">
    <source>
        <dbReference type="PIRSR" id="PIRSR001134-1"/>
    </source>
</evidence>
<keyword evidence="2" id="KW-0645">Protease</keyword>
<proteinExistence type="inferred from homology"/>
<keyword evidence="7 9" id="KW-1015">Disulfide bond</keyword>
<accession>A0A3Q9FWW4</accession>
<dbReference type="InterPro" id="IPR043504">
    <property type="entry name" value="Peptidase_S1_PA_chymotrypsin"/>
</dbReference>
<dbReference type="Gene3D" id="2.40.10.10">
    <property type="entry name" value="Trypsin-like serine proteases"/>
    <property type="match status" value="2"/>
</dbReference>
<dbReference type="PROSITE" id="PS51318">
    <property type="entry name" value="TAT"/>
    <property type="match status" value="1"/>
</dbReference>
<keyword evidence="6" id="KW-0865">Zymogen</keyword>
<dbReference type="InterPro" id="IPR006311">
    <property type="entry name" value="TAT_signal"/>
</dbReference>
<feature type="active site" description="Charge relay system" evidence="8">
    <location>
        <position position="302"/>
    </location>
</feature>
<name>A0A3Q9FWW4_STRLT</name>
<feature type="signal peptide" evidence="10">
    <location>
        <begin position="1"/>
        <end position="32"/>
    </location>
</feature>
<dbReference type="InterPro" id="IPR001254">
    <property type="entry name" value="Trypsin_dom"/>
</dbReference>
<evidence type="ECO:0000256" key="7">
    <source>
        <dbReference type="ARBA" id="ARBA00023157"/>
    </source>
</evidence>
<evidence type="ECO:0000256" key="10">
    <source>
        <dbReference type="SAM" id="SignalP"/>
    </source>
</evidence>
<dbReference type="InterPro" id="IPR004236">
    <property type="entry name" value="Pept_S1_alpha_lytic"/>
</dbReference>
<evidence type="ECO:0000259" key="12">
    <source>
        <dbReference type="Pfam" id="PF02983"/>
    </source>
</evidence>